<gene>
    <name evidence="1" type="ORF">METZ01_LOCUS371836</name>
</gene>
<evidence type="ECO:0000313" key="1">
    <source>
        <dbReference type="EMBL" id="SVD18982.1"/>
    </source>
</evidence>
<dbReference type="AlphaFoldDB" id="A0A382TB08"/>
<dbReference type="SUPFAM" id="SSF54690">
    <property type="entry name" value="Molybdopterin synthase subunit MoaE"/>
    <property type="match status" value="1"/>
</dbReference>
<reference evidence="1" key="1">
    <citation type="submission" date="2018-05" db="EMBL/GenBank/DDBJ databases">
        <authorList>
            <person name="Lanie J.A."/>
            <person name="Ng W.-L."/>
            <person name="Kazmierczak K.M."/>
            <person name="Andrzejewski T.M."/>
            <person name="Davidsen T.M."/>
            <person name="Wayne K.J."/>
            <person name="Tettelin H."/>
            <person name="Glass J.I."/>
            <person name="Rusch D."/>
            <person name="Podicherti R."/>
            <person name="Tsui H.-C.T."/>
            <person name="Winkler M.E."/>
        </authorList>
    </citation>
    <scope>NUCLEOTIDE SEQUENCE</scope>
</reference>
<dbReference type="Gene3D" id="3.90.1170.40">
    <property type="entry name" value="Molybdopterin biosynthesis MoaE subunit"/>
    <property type="match status" value="1"/>
</dbReference>
<sequence>MIKIQKEDFNLENEIAFIKSQHSNIGAVSTFVGYVRNINDKKKVTSIDLEVYPEMAEKSLLEICDQAKKNWKLIDILVIHRFGALNVNQKIVLVATFAIHRHDSMAACNYIMDYLKQDAPFWKKEYYDNDSKWLQNTTKTI</sequence>
<dbReference type="InterPro" id="IPR036563">
    <property type="entry name" value="MoaE_sf"/>
</dbReference>
<dbReference type="CDD" id="cd00756">
    <property type="entry name" value="MoaE"/>
    <property type="match status" value="1"/>
</dbReference>
<protein>
    <recommendedName>
        <fullName evidence="2">Molybdopterin synthase catalytic subunit</fullName>
    </recommendedName>
</protein>
<dbReference type="Pfam" id="PF02391">
    <property type="entry name" value="MoaE"/>
    <property type="match status" value="1"/>
</dbReference>
<dbReference type="EMBL" id="UINC01135057">
    <property type="protein sequence ID" value="SVD18982.1"/>
    <property type="molecule type" value="Genomic_DNA"/>
</dbReference>
<organism evidence="1">
    <name type="scientific">marine metagenome</name>
    <dbReference type="NCBI Taxonomy" id="408172"/>
    <lineage>
        <taxon>unclassified sequences</taxon>
        <taxon>metagenomes</taxon>
        <taxon>ecological metagenomes</taxon>
    </lineage>
</organism>
<dbReference type="GO" id="GO:0006777">
    <property type="term" value="P:Mo-molybdopterin cofactor biosynthetic process"/>
    <property type="evidence" value="ECO:0007669"/>
    <property type="project" value="InterPro"/>
</dbReference>
<proteinExistence type="predicted"/>
<evidence type="ECO:0008006" key="2">
    <source>
        <dbReference type="Google" id="ProtNLM"/>
    </source>
</evidence>
<accession>A0A382TB08</accession>
<name>A0A382TB08_9ZZZZ</name>
<dbReference type="PANTHER" id="PTHR23404">
    <property type="entry name" value="MOLYBDOPTERIN SYNTHASE RELATED"/>
    <property type="match status" value="1"/>
</dbReference>
<dbReference type="InterPro" id="IPR003448">
    <property type="entry name" value="Mopterin_biosynth_MoaE"/>
</dbReference>